<organism evidence="2 3">
    <name type="scientific">Agrobacterium tumefaciens</name>
    <dbReference type="NCBI Taxonomy" id="358"/>
    <lineage>
        <taxon>Bacteria</taxon>
        <taxon>Pseudomonadati</taxon>
        <taxon>Pseudomonadota</taxon>
        <taxon>Alphaproteobacteria</taxon>
        <taxon>Hyphomicrobiales</taxon>
        <taxon>Rhizobiaceae</taxon>
        <taxon>Rhizobium/Agrobacterium group</taxon>
        <taxon>Agrobacterium</taxon>
        <taxon>Agrobacterium tumefaciens complex</taxon>
    </lineage>
</organism>
<dbReference type="EMBL" id="LXKT01000024">
    <property type="protein sequence ID" value="OCJ34969.1"/>
    <property type="molecule type" value="Genomic_DNA"/>
</dbReference>
<keyword evidence="1" id="KW-0812">Transmembrane</keyword>
<feature type="transmembrane region" description="Helical" evidence="1">
    <location>
        <begin position="52"/>
        <end position="70"/>
    </location>
</feature>
<name>A0AB36EFE4_AGRTU</name>
<accession>A0AB36EFE4</accession>
<evidence type="ECO:0000313" key="2">
    <source>
        <dbReference type="EMBL" id="OCJ34969.1"/>
    </source>
</evidence>
<dbReference type="AlphaFoldDB" id="A0AB36EFE4"/>
<gene>
    <name evidence="2" type="ORF">A6U91_14135</name>
</gene>
<keyword evidence="1" id="KW-1133">Transmembrane helix</keyword>
<comment type="caution">
    <text evidence="2">The sequence shown here is derived from an EMBL/GenBank/DDBJ whole genome shotgun (WGS) entry which is preliminary data.</text>
</comment>
<evidence type="ECO:0000313" key="3">
    <source>
        <dbReference type="Proteomes" id="UP000093451"/>
    </source>
</evidence>
<keyword evidence="1" id="KW-0472">Membrane</keyword>
<dbReference type="Proteomes" id="UP000093451">
    <property type="component" value="Unassembled WGS sequence"/>
</dbReference>
<protein>
    <submittedName>
        <fullName evidence="2">Uncharacterized protein</fullName>
    </submittedName>
</protein>
<sequence length="78" mass="8667">MRIPRGIALFPKPGASAGTLRAEPQATWLLLFFSAYRRLMARTVVLRPPNGVAALAAFSQIMIVIVRIAFPDGRQFRQ</sequence>
<proteinExistence type="predicted"/>
<reference evidence="2 3" key="1">
    <citation type="journal article" date="2016" name="PeerJ">
        <title>Gall-ID: tools for genotyping gall-causing phytopathogenic bacteria.</title>
        <authorList>
            <person name="Davis E.W.II."/>
            <person name="Weisberg A.J."/>
            <person name="Tabima J.F."/>
            <person name="Grunwald N.J."/>
            <person name="Chang J.H."/>
        </authorList>
    </citation>
    <scope>NUCLEOTIDE SEQUENCE [LARGE SCALE GENOMIC DNA]</scope>
    <source>
        <strain evidence="2 3">N2/73</strain>
    </source>
</reference>
<evidence type="ECO:0000256" key="1">
    <source>
        <dbReference type="SAM" id="Phobius"/>
    </source>
</evidence>